<dbReference type="InterPro" id="IPR013783">
    <property type="entry name" value="Ig-like_fold"/>
</dbReference>
<dbReference type="FunFam" id="2.60.40.10:FF:000061">
    <property type="entry name" value="Dyslexia-associated protein KIAA0319 homolog"/>
    <property type="match status" value="4"/>
</dbReference>
<dbReference type="Proteomes" id="UP000594262">
    <property type="component" value="Unplaced"/>
</dbReference>
<feature type="region of interest" description="Disordered" evidence="8">
    <location>
        <begin position="66"/>
        <end position="92"/>
    </location>
</feature>
<evidence type="ECO:0000256" key="1">
    <source>
        <dbReference type="ARBA" id="ARBA00004370"/>
    </source>
</evidence>
<keyword evidence="2 9" id="KW-0812">Transmembrane</keyword>
<feature type="region of interest" description="Disordered" evidence="8">
    <location>
        <begin position="496"/>
        <end position="516"/>
    </location>
</feature>
<dbReference type="CDD" id="cd00146">
    <property type="entry name" value="PKD"/>
    <property type="match status" value="2"/>
</dbReference>
<dbReference type="Gene3D" id="1.10.2000.10">
    <property type="entry name" value="Frizzled cysteine-rich domain"/>
    <property type="match status" value="1"/>
</dbReference>
<evidence type="ECO:0000256" key="9">
    <source>
        <dbReference type="SAM" id="Phobius"/>
    </source>
</evidence>
<evidence type="ECO:0000256" key="3">
    <source>
        <dbReference type="ARBA" id="ARBA00022989"/>
    </source>
</evidence>
<feature type="compositionally biased region" description="Polar residues" evidence="8">
    <location>
        <begin position="372"/>
        <end position="432"/>
    </location>
</feature>
<dbReference type="InterPro" id="IPR022409">
    <property type="entry name" value="PKD/Chitinase_dom"/>
</dbReference>
<dbReference type="GO" id="GO:0031410">
    <property type="term" value="C:cytoplasmic vesicle"/>
    <property type="evidence" value="ECO:0007669"/>
    <property type="project" value="TreeGrafter"/>
</dbReference>
<evidence type="ECO:0000313" key="12">
    <source>
        <dbReference type="Proteomes" id="UP000594262"/>
    </source>
</evidence>
<comment type="subcellular location">
    <subcellularLocation>
        <location evidence="1">Membrane</location>
    </subcellularLocation>
</comment>
<evidence type="ECO:0000256" key="6">
    <source>
        <dbReference type="ARBA" id="ARBA00023180"/>
    </source>
</evidence>
<dbReference type="InterPro" id="IPR029865">
    <property type="entry name" value="KIAA0319-like"/>
</dbReference>
<evidence type="ECO:0000256" key="8">
    <source>
        <dbReference type="SAM" id="MobiDB-lite"/>
    </source>
</evidence>
<accession>A0A7M5X6M1</accession>
<dbReference type="InterPro" id="IPR036790">
    <property type="entry name" value="Frizzled_dom_sf"/>
</dbReference>
<dbReference type="SUPFAM" id="SSF49299">
    <property type="entry name" value="PKD domain"/>
    <property type="match status" value="4"/>
</dbReference>
<dbReference type="PANTHER" id="PTHR46182:SF2">
    <property type="entry name" value="FI19480P1"/>
    <property type="match status" value="1"/>
</dbReference>
<dbReference type="PROSITE" id="PS50038">
    <property type="entry name" value="FZ"/>
    <property type="match status" value="1"/>
</dbReference>
<organism evidence="11 12">
    <name type="scientific">Clytia hemisphaerica</name>
    <dbReference type="NCBI Taxonomy" id="252671"/>
    <lineage>
        <taxon>Eukaryota</taxon>
        <taxon>Metazoa</taxon>
        <taxon>Cnidaria</taxon>
        <taxon>Hydrozoa</taxon>
        <taxon>Hydroidolina</taxon>
        <taxon>Leptothecata</taxon>
        <taxon>Obeliida</taxon>
        <taxon>Clytiidae</taxon>
        <taxon>Clytia</taxon>
    </lineage>
</organism>
<feature type="region of interest" description="Disordered" evidence="8">
    <location>
        <begin position="372"/>
        <end position="462"/>
    </location>
</feature>
<dbReference type="EnsemblMetazoa" id="CLYHEMT017676.1">
    <property type="protein sequence ID" value="CLYHEMP017676.1"/>
    <property type="gene ID" value="CLYHEMG017676"/>
</dbReference>
<dbReference type="InterPro" id="IPR035986">
    <property type="entry name" value="PKD_dom_sf"/>
</dbReference>
<keyword evidence="12" id="KW-1185">Reference proteome</keyword>
<evidence type="ECO:0000256" key="7">
    <source>
        <dbReference type="PROSITE-ProRule" id="PRU00090"/>
    </source>
</evidence>
<evidence type="ECO:0000259" key="10">
    <source>
        <dbReference type="PROSITE" id="PS50038"/>
    </source>
</evidence>
<sequence>MLLRDMEKCTCTLLDPKRSKQKSSIHFQLNTFWVSILLVTVLVDQAFSWRTDDLYRDKRGRQQDFNDYETSNEYDSSNDRQPSAASRHHHRSRISSSFRRDYRTCVQGGEYLRGFTLEGGTKAGNFTRLGDADTLNECASLCCMRKSCQQALLLTQPDTGYKTCFQVVCTKSSSCKAISDRDSNYNPQLFRKGSASSNKKVATSEVDSHSIISNEGKGFCRQISGHACANYVDPNAMYYFTSNKNNTDLDKRLQKPIKLISSRLTGKCKTIALQAICYRFYPQCSKLSSTPKSINVCEDECTEILAGDCSDAFEIAHLSKYLQKVIPKCAESNTYSGEDDDEDQENGNSDAQCTHLQEVLPKAINHPIRAVPTTSSSTTIPFKTNPTNSVKHTTLKPSQSQSFTGRSQNATKQHIYNPTRGFTSRKPITTPTVDNNDVDDRSDNRNSSLPTYVNITSGEDQGTGFEQMSVKKAVKDPRNTKSTNLTVTTTENLILTTPPPTVKVSGSTEGESDELRVSAGDDSILTLPENKITLYASAWPKEKKEGDYKYKWSQISAPTNSHGEIEGKNTKSVKLTKLGLPGLYTFKLEVTSTVDSKHGVGFVNITVKEAARKNKPPRAEVFPKDQTIMLPTNTIILDASKSSDDDKIVSYKWEELKGPIKENTIFTSSDKKILELKNLVAGVYKFKLTVTDSNGETDSTEARVNVKKEQDYPPEANAGNDVVIRLPNNSVILDGSRSKDDKGKLLYAWRKTPESPICDLTGSSQAKLKVSRMVVGTYAFVLKVTDSSGQANEAQVKVVVLPEENTVPVAKAGDDKEIVYPDDSTTLDGSKSTDNSKITSYLWQKISGPDKIKIVGATNAKVHLTDLVPGTYVIKLTVTDDKKLTGSDTVKIHVKKNHNDPPIAVAGQDHVVYLPSRTVSIDGSKSHDDGLIDAFKWTRAGLSPAAGTVVNASDQQAVLQLTDLVKGQYTFQLTVTDDKGLTGSDEVSVYVKENPFSSNLVEMYLGIDINKFTEEDKKQLLRKISVLLEVGSEFVFVQGISDLGFKKGVKLIFYVKDPNFEDRRFDGKFVADTLKQKVGNGGKLFDITMLRVEPYVCRKKCSGHGYCDRVSKKCVCDAFWTANFFKAHLGDKESNCDWSILYMSVVIFGAFLLLIGLSWTICFCVARKKRNVRRARYRALRSTDPDGAEDEMLMIPKDKFTANSLTFSDTDDKSDDTTVFDKKQRHRNGGLSNSKLQKYMDRAF</sequence>
<keyword evidence="3 9" id="KW-1133">Transmembrane helix</keyword>
<feature type="domain" description="FZ" evidence="10">
    <location>
        <begin position="215"/>
        <end position="356"/>
    </location>
</feature>
<keyword evidence="4 9" id="KW-0472">Membrane</keyword>
<feature type="compositionally biased region" description="Polar residues" evidence="8">
    <location>
        <begin position="449"/>
        <end position="462"/>
    </location>
</feature>
<dbReference type="InterPro" id="IPR056502">
    <property type="entry name" value="KIAA0319-like_C"/>
</dbReference>
<dbReference type="PANTHER" id="PTHR46182">
    <property type="entry name" value="FI19480P1"/>
    <property type="match status" value="1"/>
</dbReference>
<dbReference type="InterPro" id="IPR020067">
    <property type="entry name" value="Frizzled_dom"/>
</dbReference>
<dbReference type="AlphaFoldDB" id="A0A7M5X6M1"/>
<dbReference type="Pfam" id="PF23620">
    <property type="entry name" value="KIAA0319"/>
    <property type="match status" value="1"/>
</dbReference>
<comment type="caution">
    <text evidence="7">Lacks conserved residue(s) required for the propagation of feature annotation.</text>
</comment>
<evidence type="ECO:0000313" key="11">
    <source>
        <dbReference type="EnsemblMetazoa" id="CLYHEMP017676.1"/>
    </source>
</evidence>
<evidence type="ECO:0000256" key="2">
    <source>
        <dbReference type="ARBA" id="ARBA00022692"/>
    </source>
</evidence>
<dbReference type="FunFam" id="2.60.40.10:FF:000257">
    <property type="entry name" value="Dyslexia-associated protein KIAA0319-like"/>
    <property type="match status" value="1"/>
</dbReference>
<dbReference type="Pfam" id="PF22352">
    <property type="entry name" value="K319L-like_PKD"/>
    <property type="match status" value="5"/>
</dbReference>
<keyword evidence="5" id="KW-1015">Disulfide bond</keyword>
<dbReference type="GO" id="GO:0016020">
    <property type="term" value="C:membrane"/>
    <property type="evidence" value="ECO:0007669"/>
    <property type="project" value="UniProtKB-SubCell"/>
</dbReference>
<dbReference type="SMART" id="SM00089">
    <property type="entry name" value="PKD"/>
    <property type="match status" value="4"/>
</dbReference>
<feature type="transmembrane region" description="Helical" evidence="9">
    <location>
        <begin position="1140"/>
        <end position="1166"/>
    </location>
</feature>
<dbReference type="OrthoDB" id="536372at2759"/>
<dbReference type="GO" id="GO:0001764">
    <property type="term" value="P:neuron migration"/>
    <property type="evidence" value="ECO:0007669"/>
    <property type="project" value="TreeGrafter"/>
</dbReference>
<name>A0A7M5X6M1_9CNID</name>
<proteinExistence type="predicted"/>
<dbReference type="Gene3D" id="2.60.40.10">
    <property type="entry name" value="Immunoglobulins"/>
    <property type="match status" value="5"/>
</dbReference>
<reference evidence="11" key="1">
    <citation type="submission" date="2021-01" db="UniProtKB">
        <authorList>
            <consortium name="EnsemblMetazoa"/>
        </authorList>
    </citation>
    <scope>IDENTIFICATION</scope>
</reference>
<feature type="region of interest" description="Disordered" evidence="8">
    <location>
        <begin position="1211"/>
        <end position="1232"/>
    </location>
</feature>
<protein>
    <recommendedName>
        <fullName evidence="10">FZ domain-containing protein</fullName>
    </recommendedName>
</protein>
<evidence type="ECO:0000256" key="4">
    <source>
        <dbReference type="ARBA" id="ARBA00023136"/>
    </source>
</evidence>
<keyword evidence="6" id="KW-0325">Glycoprotein</keyword>
<feature type="compositionally biased region" description="Polar residues" evidence="8">
    <location>
        <begin position="73"/>
        <end position="84"/>
    </location>
</feature>
<evidence type="ECO:0000256" key="5">
    <source>
        <dbReference type="ARBA" id="ARBA00023157"/>
    </source>
</evidence>